<dbReference type="GO" id="GO:0008483">
    <property type="term" value="F:transaminase activity"/>
    <property type="evidence" value="ECO:0007669"/>
    <property type="project" value="UniProtKB-KW"/>
</dbReference>
<comment type="similarity">
    <text evidence="4">Belongs to the class-I pyridoxal-phosphate-dependent aminotransferase family.</text>
</comment>
<dbReference type="OrthoDB" id="9802328at2"/>
<dbReference type="InterPro" id="IPR015424">
    <property type="entry name" value="PyrdxlP-dep_Trfase"/>
</dbReference>
<dbReference type="Gene3D" id="3.90.1150.10">
    <property type="entry name" value="Aspartate Aminotransferase, domain 1"/>
    <property type="match status" value="1"/>
</dbReference>
<keyword evidence="2 4" id="KW-0032">Aminotransferase</keyword>
<evidence type="ECO:0000256" key="4">
    <source>
        <dbReference type="RuleBase" id="RU000481"/>
    </source>
</evidence>
<dbReference type="InterPro" id="IPR004838">
    <property type="entry name" value="NHTrfase_class1_PyrdxlP-BS"/>
</dbReference>
<name>A0A1I1ZBY3_9BACI</name>
<reference evidence="7" key="1">
    <citation type="submission" date="2016-10" db="EMBL/GenBank/DDBJ databases">
        <authorList>
            <person name="Varghese N."/>
            <person name="Submissions S."/>
        </authorList>
    </citation>
    <scope>NUCLEOTIDE SEQUENCE [LARGE SCALE GENOMIC DNA]</scope>
    <source>
        <strain evidence="7">DSM 22530</strain>
    </source>
</reference>
<dbReference type="NCBIfam" id="NF006756">
    <property type="entry name" value="PRK09276.1"/>
    <property type="match status" value="1"/>
</dbReference>
<evidence type="ECO:0000313" key="7">
    <source>
        <dbReference type="Proteomes" id="UP000199474"/>
    </source>
</evidence>
<evidence type="ECO:0000256" key="3">
    <source>
        <dbReference type="ARBA" id="ARBA00022679"/>
    </source>
</evidence>
<dbReference type="GO" id="GO:0030170">
    <property type="term" value="F:pyridoxal phosphate binding"/>
    <property type="evidence" value="ECO:0007669"/>
    <property type="project" value="InterPro"/>
</dbReference>
<dbReference type="EC" id="2.6.1.-" evidence="4"/>
<evidence type="ECO:0000259" key="5">
    <source>
        <dbReference type="Pfam" id="PF00155"/>
    </source>
</evidence>
<dbReference type="Gene3D" id="3.40.640.10">
    <property type="entry name" value="Type I PLP-dependent aspartate aminotransferase-like (Major domain)"/>
    <property type="match status" value="1"/>
</dbReference>
<gene>
    <name evidence="6" type="ORF">SAMN05216238_11239</name>
</gene>
<dbReference type="RefSeq" id="WP_090086765.1">
    <property type="nucleotide sequence ID" value="NZ_FOMR01000012.1"/>
</dbReference>
<sequence>MSFVSDKVSNLPPYLFSELNQKKTALQAKGVDVIDLGIGAPDLPTPDFVINRLIKESQVAANHGYSVYNGSKEFREAVAHFYKTHYKVELDPETEVLAVIGSKEGIANLMQATVNPGEIVLVPDPGYPVYRTAVHLAGLESETLPLDEANGYKPLYSHIDPNVINRSALMLLNYPNNPTAAIADYNTFLKAIAFARKNQLLLVHDAAYDLLTFNGYKSPSVMQVPEAKEWAVEFGSLSKNFNMAGWRIGYAVGNKNVIKALSTIKSNIDTSQFLPIQKAAATALKSDFSAVDNHKKIYEKRMETMYAALHRLGIQADKPNGTIFLWAKVPQGYTSMSFAEKLLDEAGVIVTPGNAFGSKGEGYFRVALTVTVERLKEVISRIEQLNLNEVIH</sequence>
<protein>
    <recommendedName>
        <fullName evidence="4">Aminotransferase</fullName>
        <ecNumber evidence="4">2.6.1.-</ecNumber>
    </recommendedName>
</protein>
<dbReference type="CDD" id="cd00609">
    <property type="entry name" value="AAT_like"/>
    <property type="match status" value="1"/>
</dbReference>
<dbReference type="Proteomes" id="UP000199474">
    <property type="component" value="Unassembled WGS sequence"/>
</dbReference>
<evidence type="ECO:0000313" key="6">
    <source>
        <dbReference type="EMBL" id="SFE29207.1"/>
    </source>
</evidence>
<dbReference type="InterPro" id="IPR004839">
    <property type="entry name" value="Aminotransferase_I/II_large"/>
</dbReference>
<proteinExistence type="inferred from homology"/>
<dbReference type="PANTHER" id="PTHR42832">
    <property type="entry name" value="AMINO ACID AMINOTRANSFERASE"/>
    <property type="match status" value="1"/>
</dbReference>
<keyword evidence="7" id="KW-1185">Reference proteome</keyword>
<comment type="cofactor">
    <cofactor evidence="1 4">
        <name>pyridoxal 5'-phosphate</name>
        <dbReference type="ChEBI" id="CHEBI:597326"/>
    </cofactor>
</comment>
<dbReference type="InterPro" id="IPR015422">
    <property type="entry name" value="PyrdxlP-dep_Trfase_small"/>
</dbReference>
<dbReference type="PANTHER" id="PTHR42832:SF3">
    <property type="entry name" value="L-GLUTAMINE--4-(METHYLSULFANYL)-2-OXOBUTANOATE AMINOTRANSFERASE"/>
    <property type="match status" value="1"/>
</dbReference>
<organism evidence="6 7">
    <name type="scientific">Lentibacillus persicus</name>
    <dbReference type="NCBI Taxonomy" id="640948"/>
    <lineage>
        <taxon>Bacteria</taxon>
        <taxon>Bacillati</taxon>
        <taxon>Bacillota</taxon>
        <taxon>Bacilli</taxon>
        <taxon>Bacillales</taxon>
        <taxon>Bacillaceae</taxon>
        <taxon>Lentibacillus</taxon>
    </lineage>
</organism>
<evidence type="ECO:0000256" key="2">
    <source>
        <dbReference type="ARBA" id="ARBA00022576"/>
    </source>
</evidence>
<dbReference type="InterPro" id="IPR015421">
    <property type="entry name" value="PyrdxlP-dep_Trfase_major"/>
</dbReference>
<keyword evidence="3 4" id="KW-0808">Transferase</keyword>
<dbReference type="SUPFAM" id="SSF53383">
    <property type="entry name" value="PLP-dependent transferases"/>
    <property type="match status" value="1"/>
</dbReference>
<dbReference type="InterPro" id="IPR050881">
    <property type="entry name" value="LL-DAP_aminotransferase"/>
</dbReference>
<dbReference type="PROSITE" id="PS00105">
    <property type="entry name" value="AA_TRANSFER_CLASS_1"/>
    <property type="match status" value="1"/>
</dbReference>
<accession>A0A1I1ZBY3</accession>
<dbReference type="STRING" id="640948.SAMN05216238_11239"/>
<dbReference type="AlphaFoldDB" id="A0A1I1ZBY3"/>
<evidence type="ECO:0000256" key="1">
    <source>
        <dbReference type="ARBA" id="ARBA00001933"/>
    </source>
</evidence>
<feature type="domain" description="Aminotransferase class I/classII large" evidence="5">
    <location>
        <begin position="32"/>
        <end position="382"/>
    </location>
</feature>
<dbReference type="Pfam" id="PF00155">
    <property type="entry name" value="Aminotran_1_2"/>
    <property type="match status" value="1"/>
</dbReference>
<dbReference type="EMBL" id="FOMR01000012">
    <property type="protein sequence ID" value="SFE29207.1"/>
    <property type="molecule type" value="Genomic_DNA"/>
</dbReference>